<gene>
    <name evidence="2" type="ORF">STCU_00278</name>
    <name evidence="1" type="ORF">STCU_03022</name>
</gene>
<comment type="caution">
    <text evidence="2">The sequence shown here is derived from an EMBL/GenBank/DDBJ whole genome shotgun (WGS) entry which is preliminary data.</text>
</comment>
<sequence>MAHLRAMTKSGDSIELDIGENTYGFFPGQIVHFCKSLRNGKVALIRGTNEGLLWFSVFDTVDHAMTKEALDAPVDTVSCRGKEELIRQYGWMVDDHANLHCTGQG</sequence>
<dbReference type="AlphaFoldDB" id="S9WLZ5"/>
<evidence type="ECO:0000313" key="3">
    <source>
        <dbReference type="Proteomes" id="UP000015354"/>
    </source>
</evidence>
<dbReference type="Proteomes" id="UP000015354">
    <property type="component" value="Unassembled WGS sequence"/>
</dbReference>
<evidence type="ECO:0000313" key="2">
    <source>
        <dbReference type="EMBL" id="EPY37020.1"/>
    </source>
</evidence>
<dbReference type="EMBL" id="ATMH01003022">
    <property type="protein sequence ID" value="EPY32010.1"/>
    <property type="molecule type" value="Genomic_DNA"/>
</dbReference>
<protein>
    <submittedName>
        <fullName evidence="2">Uncharacterized protein</fullName>
    </submittedName>
</protein>
<organism evidence="2 3">
    <name type="scientific">Strigomonas culicis</name>
    <dbReference type="NCBI Taxonomy" id="28005"/>
    <lineage>
        <taxon>Eukaryota</taxon>
        <taxon>Discoba</taxon>
        <taxon>Euglenozoa</taxon>
        <taxon>Kinetoplastea</taxon>
        <taxon>Metakinetoplastina</taxon>
        <taxon>Trypanosomatida</taxon>
        <taxon>Trypanosomatidae</taxon>
        <taxon>Strigomonadinae</taxon>
        <taxon>Strigomonas</taxon>
    </lineage>
</organism>
<reference evidence="2" key="2">
    <citation type="submission" date="2013-03" db="EMBL/GenBank/DDBJ databases">
        <authorList>
            <person name="Motta M.C.M."/>
            <person name="Martins A.C.A."/>
            <person name="Preta C.M.C.C."/>
            <person name="Silva R."/>
            <person name="de Souza S.S."/>
            <person name="Klein C.C."/>
            <person name="de Almeida L.G.P."/>
            <person name="Cunha O.L."/>
            <person name="Colabardini A.C."/>
            <person name="Lima B.A."/>
            <person name="Machado C.R."/>
            <person name="Soares C.M.A."/>
            <person name="de Menezes C.B.A."/>
            <person name="Bartolomeu D.C."/>
            <person name="Grisard E.C."/>
            <person name="Fantinatti-Garboggini F."/>
            <person name="Rodrigues-Luiz G.F."/>
            <person name="Wagner G."/>
            <person name="Goldman G.H."/>
            <person name="Fietto J.L.R."/>
            <person name="Ciapina L.P."/>
            <person name="Brocchi M."/>
            <person name="Elias M.C."/>
            <person name="Goldman M.H.S."/>
            <person name="Sagot M.-F."/>
            <person name="Pereira M."/>
            <person name="Stoco P.H."/>
            <person name="Teixeira S.M.R."/>
            <person name="de Mendonca-Neto R.P."/>
            <person name="Maciel T.E.F."/>
            <person name="Mendes T.A.O."/>
            <person name="Urmenyi T.P."/>
            <person name="Teixeira M.M.G."/>
            <person name="de Camargo E.F.P."/>
            <person name="de Sousa W."/>
            <person name="Schenkman S."/>
            <person name="de Vasconcelos A.T.R."/>
        </authorList>
    </citation>
    <scope>NUCLEOTIDE SEQUENCE</scope>
</reference>
<evidence type="ECO:0000313" key="1">
    <source>
        <dbReference type="EMBL" id="EPY32010.1"/>
    </source>
</evidence>
<dbReference type="OrthoDB" id="270247at2759"/>
<keyword evidence="3" id="KW-1185">Reference proteome</keyword>
<dbReference type="EMBL" id="ATMH01000278">
    <property type="protein sequence ID" value="EPY37020.1"/>
    <property type="molecule type" value="Genomic_DNA"/>
</dbReference>
<reference evidence="2 3" key="1">
    <citation type="journal article" date="2013" name="PLoS ONE">
        <title>Predicting the Proteins of Angomonas deanei, Strigomonas culicis and Their Respective Endosymbionts Reveals New Aspects of the Trypanosomatidae Family.</title>
        <authorList>
            <person name="Motta M.C."/>
            <person name="Martins A.C."/>
            <person name="de Souza S.S."/>
            <person name="Catta-Preta C.M."/>
            <person name="Silva R."/>
            <person name="Klein C.C."/>
            <person name="de Almeida L.G."/>
            <person name="de Lima Cunha O."/>
            <person name="Ciapina L.P."/>
            <person name="Brocchi M."/>
            <person name="Colabardini A.C."/>
            <person name="de Araujo Lima B."/>
            <person name="Machado C.R."/>
            <person name="de Almeida Soares C.M."/>
            <person name="Probst C.M."/>
            <person name="de Menezes C.B."/>
            <person name="Thompson C.E."/>
            <person name="Bartholomeu D.C."/>
            <person name="Gradia D.F."/>
            <person name="Pavoni D.P."/>
            <person name="Grisard E.C."/>
            <person name="Fantinatti-Garboggini F."/>
            <person name="Marchini F.K."/>
            <person name="Rodrigues-Luiz G.F."/>
            <person name="Wagner G."/>
            <person name="Goldman G.H."/>
            <person name="Fietto J.L."/>
            <person name="Elias M.C."/>
            <person name="Goldman M.H."/>
            <person name="Sagot M.F."/>
            <person name="Pereira M."/>
            <person name="Stoco P.H."/>
            <person name="de Mendonca-Neto R.P."/>
            <person name="Teixeira S.M."/>
            <person name="Maciel T.E."/>
            <person name="de Oliveira Mendes T.A."/>
            <person name="Urmenyi T.P."/>
            <person name="de Souza W."/>
            <person name="Schenkman S."/>
            <person name="de Vasconcelos A.T."/>
        </authorList>
    </citation>
    <scope>NUCLEOTIDE SEQUENCE [LARGE SCALE GENOMIC DNA]</scope>
</reference>
<proteinExistence type="predicted"/>
<accession>S9WLZ5</accession>
<name>S9WLZ5_9TRYP</name>